<dbReference type="PANTHER" id="PTHR30455">
    <property type="entry name" value="TRANSCRIPTIONAL REPRESSOR NRDR"/>
    <property type="match status" value="1"/>
</dbReference>
<comment type="function">
    <text evidence="8">Negatively regulates transcription of bacterial ribonucleotide reductase nrd genes and operons by binding to NrdR-boxes.</text>
</comment>
<evidence type="ECO:0000256" key="7">
    <source>
        <dbReference type="ARBA" id="ARBA00023163"/>
    </source>
</evidence>
<dbReference type="Pfam" id="PF22811">
    <property type="entry name" value="Zn_ribbon_NrdR"/>
    <property type="match status" value="1"/>
</dbReference>
<dbReference type="PANTHER" id="PTHR30455:SF2">
    <property type="entry name" value="TRANSCRIPTIONAL REPRESSOR NRDR"/>
    <property type="match status" value="1"/>
</dbReference>
<accession>A0A7C3CJL6</accession>
<evidence type="ECO:0000259" key="9">
    <source>
        <dbReference type="PROSITE" id="PS51161"/>
    </source>
</evidence>
<evidence type="ECO:0000256" key="1">
    <source>
        <dbReference type="ARBA" id="ARBA00022491"/>
    </source>
</evidence>
<evidence type="ECO:0000256" key="8">
    <source>
        <dbReference type="HAMAP-Rule" id="MF_00440"/>
    </source>
</evidence>
<dbReference type="AlphaFoldDB" id="A0A7C3CJL6"/>
<protein>
    <recommendedName>
        <fullName evidence="8">Transcriptional repressor NrdR</fullName>
    </recommendedName>
</protein>
<dbReference type="GO" id="GO:0045892">
    <property type="term" value="P:negative regulation of DNA-templated transcription"/>
    <property type="evidence" value="ECO:0007669"/>
    <property type="project" value="UniProtKB-UniRule"/>
</dbReference>
<dbReference type="NCBIfam" id="TIGR00244">
    <property type="entry name" value="transcriptional regulator NrdR"/>
    <property type="match status" value="1"/>
</dbReference>
<evidence type="ECO:0000256" key="4">
    <source>
        <dbReference type="ARBA" id="ARBA00022840"/>
    </source>
</evidence>
<dbReference type="InterPro" id="IPR005144">
    <property type="entry name" value="ATP-cone_dom"/>
</dbReference>
<comment type="caution">
    <text evidence="10">The sequence shown here is derived from an EMBL/GenBank/DDBJ whole genome shotgun (WGS) entry which is preliminary data.</text>
</comment>
<keyword evidence="4 8" id="KW-0067">ATP-binding</keyword>
<evidence type="ECO:0000256" key="6">
    <source>
        <dbReference type="ARBA" id="ARBA00023125"/>
    </source>
</evidence>
<evidence type="ECO:0000256" key="2">
    <source>
        <dbReference type="ARBA" id="ARBA00022741"/>
    </source>
</evidence>
<comment type="similarity">
    <text evidence="8">Belongs to the NrdR family.</text>
</comment>
<dbReference type="InterPro" id="IPR055173">
    <property type="entry name" value="NrdR-like_N"/>
</dbReference>
<keyword evidence="6 8" id="KW-0238">DNA-binding</keyword>
<gene>
    <name evidence="8 10" type="primary">nrdR</name>
    <name evidence="10" type="ORF">ENJ40_02570</name>
</gene>
<keyword evidence="2 8" id="KW-0547">Nucleotide-binding</keyword>
<feature type="domain" description="ATP-cone" evidence="9">
    <location>
        <begin position="49"/>
        <end position="139"/>
    </location>
</feature>
<keyword evidence="7 8" id="KW-0804">Transcription</keyword>
<proteinExistence type="inferred from homology"/>
<dbReference type="InterPro" id="IPR003796">
    <property type="entry name" value="RNR_NrdR-like"/>
</dbReference>
<dbReference type="GO" id="GO:0005524">
    <property type="term" value="F:ATP binding"/>
    <property type="evidence" value="ECO:0007669"/>
    <property type="project" value="UniProtKB-UniRule"/>
</dbReference>
<evidence type="ECO:0000313" key="10">
    <source>
        <dbReference type="EMBL" id="HFC97331.1"/>
    </source>
</evidence>
<keyword evidence="5 8" id="KW-0805">Transcription regulation</keyword>
<evidence type="ECO:0000256" key="3">
    <source>
        <dbReference type="ARBA" id="ARBA00022771"/>
    </source>
</evidence>
<reference evidence="10" key="1">
    <citation type="journal article" date="2020" name="mSystems">
        <title>Genome- and Community-Level Interaction Insights into Carbon Utilization and Element Cycling Functions of Hydrothermarchaeota in Hydrothermal Sediment.</title>
        <authorList>
            <person name="Zhou Z."/>
            <person name="Liu Y."/>
            <person name="Xu W."/>
            <person name="Pan J."/>
            <person name="Luo Z.H."/>
            <person name="Li M."/>
        </authorList>
    </citation>
    <scope>NUCLEOTIDE SEQUENCE [LARGE SCALE GENOMIC DNA]</scope>
    <source>
        <strain evidence="10">HyVt-483</strain>
    </source>
</reference>
<dbReference type="EMBL" id="DRMH01000024">
    <property type="protein sequence ID" value="HFC97331.1"/>
    <property type="molecule type" value="Genomic_DNA"/>
</dbReference>
<keyword evidence="3 8" id="KW-0863">Zinc-finger</keyword>
<comment type="cofactor">
    <cofactor evidence="8">
        <name>Zn(2+)</name>
        <dbReference type="ChEBI" id="CHEBI:29105"/>
    </cofactor>
    <text evidence="8">Binds 1 zinc ion.</text>
</comment>
<evidence type="ECO:0000256" key="5">
    <source>
        <dbReference type="ARBA" id="ARBA00023015"/>
    </source>
</evidence>
<keyword evidence="1 8" id="KW-0678">Repressor</keyword>
<dbReference type="Proteomes" id="UP000886043">
    <property type="component" value="Unassembled WGS sequence"/>
</dbReference>
<keyword evidence="8" id="KW-0862">Zinc</keyword>
<organism evidence="10">
    <name type="scientific">Thermosulfurimonas dismutans</name>
    <dbReference type="NCBI Taxonomy" id="999894"/>
    <lineage>
        <taxon>Bacteria</taxon>
        <taxon>Pseudomonadati</taxon>
        <taxon>Thermodesulfobacteriota</taxon>
        <taxon>Thermodesulfobacteria</taxon>
        <taxon>Thermodesulfobacteriales</taxon>
        <taxon>Thermodesulfobacteriaceae</taxon>
        <taxon>Thermosulfurimonas</taxon>
    </lineage>
</organism>
<feature type="zinc finger region" evidence="8">
    <location>
        <begin position="3"/>
        <end position="34"/>
    </location>
</feature>
<dbReference type="PROSITE" id="PS51161">
    <property type="entry name" value="ATP_CONE"/>
    <property type="match status" value="1"/>
</dbReference>
<name>A0A7C3CJL6_9BACT</name>
<dbReference type="GO" id="GO:0008270">
    <property type="term" value="F:zinc ion binding"/>
    <property type="evidence" value="ECO:0007669"/>
    <property type="project" value="UniProtKB-UniRule"/>
</dbReference>
<dbReference type="HAMAP" id="MF_00440">
    <property type="entry name" value="NrdR"/>
    <property type="match status" value="1"/>
</dbReference>
<sequence>MRCPSCHKEDTKVVDSRSTGEGFVIRRRRECIHCGFRFTTYERLELSLPRVIKKDGRREPFSREKILAGIRKACHKRPVSEETIENFVSALERELFESGEKEIPSSYIGERVMEKLKEWDEVAYVRFASVYREFQDVNEFVEQVSQLLRGRRSGRKGGK</sequence>
<dbReference type="Pfam" id="PF03477">
    <property type="entry name" value="ATP-cone"/>
    <property type="match status" value="1"/>
</dbReference>
<dbReference type="GO" id="GO:0003677">
    <property type="term" value="F:DNA binding"/>
    <property type="evidence" value="ECO:0007669"/>
    <property type="project" value="UniProtKB-KW"/>
</dbReference>
<keyword evidence="8" id="KW-0479">Metal-binding</keyword>